<dbReference type="GO" id="GO:0006284">
    <property type="term" value="P:base-excision repair"/>
    <property type="evidence" value="ECO:0007669"/>
    <property type="project" value="TreeGrafter"/>
</dbReference>
<keyword evidence="6" id="KW-0472">Membrane</keyword>
<dbReference type="Gene3D" id="3.60.10.10">
    <property type="entry name" value="Endonuclease/exonuclease/phosphatase"/>
    <property type="match status" value="1"/>
</dbReference>
<keyword evidence="2 5" id="KW-0479">Metal-binding</keyword>
<evidence type="ECO:0000256" key="6">
    <source>
        <dbReference type="SAM" id="Phobius"/>
    </source>
</evidence>
<sequence length="467" mass="51472">MASILLEHGLCIMALPSLPPPKAKKSGTANGCPMKIQSWNVHGLNPWKKRTIVKRLIQQHNPSIVLLQETKLPDTDSFLVKSIGSFAIIGWSEIDAIDTSDGLILRSAPDFTVHDVIQGLYIVSIQLDDLAGLGGDSWIVGGNFNVTRWSWEKSHGHTLTTSGKSLLPSLTKTTECSCKLANTKENQIRRMDVVESVMEDVLASIDLGGIDPMGTPNKAIGSQTKSFRLLDVRLLKRRGSKTITHRLLLDPEQRLNKELGSRRGASMARTKVEEVDIVEWCVFRCYSSGQVPKGFGVCGFKVASPVPIFLSLLMVGRVSEMLGIRLFEDDLDAMGSCGDDGMHNVNWLTTQRPKLLDGLGIVVEVWLVDSLAWVLRLRCNLTDFAIQEYATLSASLSIVSSGITSWMLLDGPTAHSINIFNILDYLLVRHPSTGNKKMVWLAILCTSFWTCGASVHPFLLRTLVSFT</sequence>
<evidence type="ECO:0000313" key="9">
    <source>
        <dbReference type="Proteomes" id="UP000321947"/>
    </source>
</evidence>
<accession>A0A5D3D2A8</accession>
<dbReference type="PANTHER" id="PTHR22748">
    <property type="entry name" value="AP ENDONUCLEASE"/>
    <property type="match status" value="1"/>
</dbReference>
<dbReference type="SUPFAM" id="SSF56219">
    <property type="entry name" value="DNase I-like"/>
    <property type="match status" value="1"/>
</dbReference>
<feature type="transmembrane region" description="Helical" evidence="6">
    <location>
        <begin position="439"/>
        <end position="459"/>
    </location>
</feature>
<feature type="binding site" evidence="5">
    <location>
        <position position="69"/>
    </location>
    <ligand>
        <name>Mg(2+)</name>
        <dbReference type="ChEBI" id="CHEBI:18420"/>
        <label>1</label>
    </ligand>
</feature>
<dbReference type="GO" id="GO:0008081">
    <property type="term" value="F:phosphoric diester hydrolase activity"/>
    <property type="evidence" value="ECO:0007669"/>
    <property type="project" value="TreeGrafter"/>
</dbReference>
<comment type="similarity">
    <text evidence="1">Belongs to the DNA repair enzymes AP/ExoA family.</text>
</comment>
<keyword evidence="6" id="KW-0812">Transmembrane</keyword>
<dbReference type="GO" id="GO:0005634">
    <property type="term" value="C:nucleus"/>
    <property type="evidence" value="ECO:0007669"/>
    <property type="project" value="TreeGrafter"/>
</dbReference>
<keyword evidence="6" id="KW-1133">Transmembrane helix</keyword>
<evidence type="ECO:0000256" key="4">
    <source>
        <dbReference type="ARBA" id="ARBA00022842"/>
    </source>
</evidence>
<feature type="domain" description="Endonuclease/exonuclease/phosphatase" evidence="7">
    <location>
        <begin position="38"/>
        <end position="158"/>
    </location>
</feature>
<name>A0A5D3D2A8_CUCMM</name>
<keyword evidence="4 5" id="KW-0460">Magnesium</keyword>
<dbReference type="Pfam" id="PF03372">
    <property type="entry name" value="Exo_endo_phos"/>
    <property type="match status" value="1"/>
</dbReference>
<dbReference type="InterPro" id="IPR005135">
    <property type="entry name" value="Endo/exonuclease/phosphatase"/>
</dbReference>
<evidence type="ECO:0000256" key="5">
    <source>
        <dbReference type="PIRSR" id="PIRSR604808-2"/>
    </source>
</evidence>
<protein>
    <recommendedName>
        <fullName evidence="7">Endonuclease/exonuclease/phosphatase domain-containing protein</fullName>
    </recommendedName>
</protein>
<dbReference type="PANTHER" id="PTHR22748:SF19">
    <property type="entry name" value="ENDONUCLEASE_EXONUCLEASE_PHOSPHATASE DOMAIN-CONTAINING PROTEIN"/>
    <property type="match status" value="1"/>
</dbReference>
<reference evidence="8 9" key="1">
    <citation type="submission" date="2019-08" db="EMBL/GenBank/DDBJ databases">
        <title>Draft genome sequences of two oriental melons (Cucumis melo L. var makuwa).</title>
        <authorList>
            <person name="Kwon S.-Y."/>
        </authorList>
    </citation>
    <scope>NUCLEOTIDE SEQUENCE [LARGE SCALE GENOMIC DNA]</scope>
    <source>
        <strain evidence="9">cv. Chang Bougi</strain>
        <tissue evidence="8">Leaf</tissue>
    </source>
</reference>
<evidence type="ECO:0000256" key="2">
    <source>
        <dbReference type="ARBA" id="ARBA00022723"/>
    </source>
</evidence>
<comment type="caution">
    <text evidence="8">The sequence shown here is derived from an EMBL/GenBank/DDBJ whole genome shotgun (WGS) entry which is preliminary data.</text>
</comment>
<evidence type="ECO:0000313" key="8">
    <source>
        <dbReference type="EMBL" id="TYK17414.1"/>
    </source>
</evidence>
<feature type="binding site" evidence="5">
    <location>
        <position position="40"/>
    </location>
    <ligand>
        <name>Mg(2+)</name>
        <dbReference type="ChEBI" id="CHEBI:18420"/>
        <label>1</label>
    </ligand>
</feature>
<keyword evidence="3" id="KW-0378">Hydrolase</keyword>
<evidence type="ECO:0000256" key="3">
    <source>
        <dbReference type="ARBA" id="ARBA00022801"/>
    </source>
</evidence>
<dbReference type="AlphaFoldDB" id="A0A5D3D2A8"/>
<evidence type="ECO:0000256" key="1">
    <source>
        <dbReference type="ARBA" id="ARBA00007092"/>
    </source>
</evidence>
<keyword evidence="5" id="KW-0464">Manganese</keyword>
<evidence type="ECO:0000259" key="7">
    <source>
        <dbReference type="Pfam" id="PF03372"/>
    </source>
</evidence>
<dbReference type="Proteomes" id="UP000321947">
    <property type="component" value="Unassembled WGS sequence"/>
</dbReference>
<dbReference type="EMBL" id="SSTD01008130">
    <property type="protein sequence ID" value="TYK17414.1"/>
    <property type="molecule type" value="Genomic_DNA"/>
</dbReference>
<dbReference type="GO" id="GO:0003906">
    <property type="term" value="F:DNA-(apurinic or apyrimidinic site) endonuclease activity"/>
    <property type="evidence" value="ECO:0007669"/>
    <property type="project" value="TreeGrafter"/>
</dbReference>
<dbReference type="GO" id="GO:0046872">
    <property type="term" value="F:metal ion binding"/>
    <property type="evidence" value="ECO:0007669"/>
    <property type="project" value="UniProtKB-KW"/>
</dbReference>
<comment type="cofactor">
    <cofactor evidence="5">
        <name>Mg(2+)</name>
        <dbReference type="ChEBI" id="CHEBI:18420"/>
    </cofactor>
    <cofactor evidence="5">
        <name>Mn(2+)</name>
        <dbReference type="ChEBI" id="CHEBI:29035"/>
    </cofactor>
    <text evidence="5">Probably binds two magnesium or manganese ions per subunit.</text>
</comment>
<gene>
    <name evidence="8" type="ORF">E5676_scaffold434G002760</name>
</gene>
<dbReference type="InterPro" id="IPR004808">
    <property type="entry name" value="AP_endonuc_1"/>
</dbReference>
<dbReference type="GO" id="GO:0008311">
    <property type="term" value="F:double-stranded DNA 3'-5' DNA exonuclease activity"/>
    <property type="evidence" value="ECO:0007669"/>
    <property type="project" value="TreeGrafter"/>
</dbReference>
<dbReference type="InterPro" id="IPR036691">
    <property type="entry name" value="Endo/exonu/phosph_ase_sf"/>
</dbReference>
<organism evidence="8 9">
    <name type="scientific">Cucumis melo var. makuwa</name>
    <name type="common">Oriental melon</name>
    <dbReference type="NCBI Taxonomy" id="1194695"/>
    <lineage>
        <taxon>Eukaryota</taxon>
        <taxon>Viridiplantae</taxon>
        <taxon>Streptophyta</taxon>
        <taxon>Embryophyta</taxon>
        <taxon>Tracheophyta</taxon>
        <taxon>Spermatophyta</taxon>
        <taxon>Magnoliopsida</taxon>
        <taxon>eudicotyledons</taxon>
        <taxon>Gunneridae</taxon>
        <taxon>Pentapetalae</taxon>
        <taxon>rosids</taxon>
        <taxon>fabids</taxon>
        <taxon>Cucurbitales</taxon>
        <taxon>Cucurbitaceae</taxon>
        <taxon>Benincaseae</taxon>
        <taxon>Cucumis</taxon>
    </lineage>
</organism>
<proteinExistence type="inferred from homology"/>